<keyword evidence="1" id="KW-0472">Membrane</keyword>
<dbReference type="Proteomes" id="UP000269154">
    <property type="component" value="Unassembled WGS sequence"/>
</dbReference>
<dbReference type="AlphaFoldDB" id="A0A3N6PLE1"/>
<dbReference type="OrthoDB" id="10003002at2"/>
<organism evidence="2 3">
    <name type="scientific">Okeania hirsuta</name>
    <dbReference type="NCBI Taxonomy" id="1458930"/>
    <lineage>
        <taxon>Bacteria</taxon>
        <taxon>Bacillati</taxon>
        <taxon>Cyanobacteriota</taxon>
        <taxon>Cyanophyceae</taxon>
        <taxon>Oscillatoriophycideae</taxon>
        <taxon>Oscillatoriales</taxon>
        <taxon>Microcoleaceae</taxon>
        <taxon>Okeania</taxon>
    </lineage>
</organism>
<feature type="transmembrane region" description="Helical" evidence="1">
    <location>
        <begin position="144"/>
        <end position="161"/>
    </location>
</feature>
<gene>
    <name evidence="2" type="ORF">D5R40_13555</name>
</gene>
<accession>A0A3N6PLE1</accession>
<keyword evidence="1" id="KW-0812">Transmembrane</keyword>
<evidence type="ECO:0000313" key="3">
    <source>
        <dbReference type="Proteomes" id="UP000269154"/>
    </source>
</evidence>
<keyword evidence="3" id="KW-1185">Reference proteome</keyword>
<dbReference type="RefSeq" id="WP_124145031.1">
    <property type="nucleotide sequence ID" value="NZ_CAWOKI010000062.1"/>
</dbReference>
<evidence type="ECO:0000256" key="1">
    <source>
        <dbReference type="SAM" id="Phobius"/>
    </source>
</evidence>
<keyword evidence="1" id="KW-1133">Transmembrane helix</keyword>
<evidence type="ECO:0000313" key="2">
    <source>
        <dbReference type="EMBL" id="RQH43128.1"/>
    </source>
</evidence>
<sequence>MAEVDDRFNLRDWEWIAVHFPPSERESMAKVAWLICCKCTPKQISQYNPDPRIVIPLCAIVLFDEIDEINEINPSERWQSLFETLDRDLQFVLLSILIKYRPPIRDNWYNLFLDVKLEFLLVFYLPLITIFIVTIFIVSFDFPVGVNFLVQLIILLILQIYTTNIGQKMTNPLKNILKSDSFANLIFETAEITPMKIFLYLTLYDSVKDFFWQFCKKIGNLSRRLITDN</sequence>
<feature type="transmembrane region" description="Helical" evidence="1">
    <location>
        <begin position="119"/>
        <end position="138"/>
    </location>
</feature>
<protein>
    <submittedName>
        <fullName evidence="2">Uncharacterized protein</fullName>
    </submittedName>
</protein>
<proteinExistence type="predicted"/>
<comment type="caution">
    <text evidence="2">The sequence shown here is derived from an EMBL/GenBank/DDBJ whole genome shotgun (WGS) entry which is preliminary data.</text>
</comment>
<reference evidence="2 3" key="1">
    <citation type="journal article" date="2018" name="ACS Chem. Biol.">
        <title>Ketoreductase domain dysfunction expands chemodiversity: malyngamide biosynthesis in the cyanobacterium Okeania hirsuta.</title>
        <authorList>
            <person name="Moss N.A."/>
            <person name="Leao T."/>
            <person name="Rankin M."/>
            <person name="McCullough T.M."/>
            <person name="Qu P."/>
            <person name="Korobeynikov A."/>
            <person name="Smith J.L."/>
            <person name="Gerwick L."/>
            <person name="Gerwick W.H."/>
        </authorList>
    </citation>
    <scope>NUCLEOTIDE SEQUENCE [LARGE SCALE GENOMIC DNA]</scope>
    <source>
        <strain evidence="2 3">PAB10Feb10-1</strain>
    </source>
</reference>
<dbReference type="EMBL" id="RCBY01000066">
    <property type="protein sequence ID" value="RQH43128.1"/>
    <property type="molecule type" value="Genomic_DNA"/>
</dbReference>
<name>A0A3N6PLE1_9CYAN</name>